<dbReference type="InterPro" id="IPR050490">
    <property type="entry name" value="Bact_solute-bd_prot1"/>
</dbReference>
<reference evidence="1 2" key="1">
    <citation type="submission" date="2021-03" db="EMBL/GenBank/DDBJ databases">
        <title>Genomic Encyclopedia of Type Strains, Phase IV (KMG-IV): sequencing the most valuable type-strain genomes for metagenomic binning, comparative biology and taxonomic classification.</title>
        <authorList>
            <person name="Goeker M."/>
        </authorList>
    </citation>
    <scope>NUCLEOTIDE SEQUENCE [LARGE SCALE GENOMIC DNA]</scope>
    <source>
        <strain evidence="1 2">DSM 26048</strain>
    </source>
</reference>
<dbReference type="Proteomes" id="UP001519287">
    <property type="component" value="Unassembled WGS sequence"/>
</dbReference>
<protein>
    <submittedName>
        <fullName evidence="1">Aldouronate transport system substrate-binding protein</fullName>
    </submittedName>
</protein>
<proteinExistence type="predicted"/>
<sequence length="547" mass="61329">MKASPKRLWITYSMLFAVLTMVFISSGCSNSNKAGKETESPAPVNSASTEPVDTNSFKFPVDPGSVTLRVGVQDSYYAPASLAKNLPVFQEIEKKTGVKIEWEVTPPAQFAQAIKLKLASGSGYGDVIQAPSVEDMVKYGSEGIFIPLEGLIEKYAPNIKKLMDEDPNIAINHKSPDGHIYGISTLNYSPQQTTWLLRQDWLDKLNLKAPETAEDWLKVLRAFKTQDPNGNNKQDEIPLSIAGNDVTGGINTLAYFSNVFGLHLPGEWWADESGKVSYEWIDDKVKDWLAFAKTLYEEKLLDQEFVVNTSDRETANINNNLVGTVLKHAGNIPIMQSAMKQAGVSSPKWTATIPAKTQSGEQFIVGYPLTSTYVAISKENKHPEITMMWLDYLLGTTEGRRYMTLGIEGESYVVEDDKIKFTDAALHPEPGVDYLRSLGANSILPRLTGFENEEAYWMATDPKMWDQIMDMQKFVVPPFPTLISTEEENAEINSILTDMDTYRQEMLLKMITGKESLDKFEDYKAQMKKLGVDKLISIKQKQYDRVK</sequence>
<dbReference type="Pfam" id="PF01547">
    <property type="entry name" value="SBP_bac_1"/>
    <property type="match status" value="1"/>
</dbReference>
<accession>A0ABS4JAG8</accession>
<dbReference type="EMBL" id="JAGGLB010000059">
    <property type="protein sequence ID" value="MBP1996849.1"/>
    <property type="molecule type" value="Genomic_DNA"/>
</dbReference>
<dbReference type="RefSeq" id="WP_209979656.1">
    <property type="nucleotide sequence ID" value="NZ_JAGGLB010000059.1"/>
</dbReference>
<gene>
    <name evidence="1" type="ORF">J2Z66_008527</name>
</gene>
<comment type="caution">
    <text evidence="1">The sequence shown here is derived from an EMBL/GenBank/DDBJ whole genome shotgun (WGS) entry which is preliminary data.</text>
</comment>
<dbReference type="PROSITE" id="PS51257">
    <property type="entry name" value="PROKAR_LIPOPROTEIN"/>
    <property type="match status" value="1"/>
</dbReference>
<dbReference type="PANTHER" id="PTHR43649:SF12">
    <property type="entry name" value="DIACETYLCHITOBIOSE BINDING PROTEIN DASA"/>
    <property type="match status" value="1"/>
</dbReference>
<dbReference type="SUPFAM" id="SSF53850">
    <property type="entry name" value="Periplasmic binding protein-like II"/>
    <property type="match status" value="1"/>
</dbReference>
<evidence type="ECO:0000313" key="1">
    <source>
        <dbReference type="EMBL" id="MBP1996849.1"/>
    </source>
</evidence>
<dbReference type="PANTHER" id="PTHR43649">
    <property type="entry name" value="ARABINOSE-BINDING PROTEIN-RELATED"/>
    <property type="match status" value="1"/>
</dbReference>
<dbReference type="Gene3D" id="3.40.190.10">
    <property type="entry name" value="Periplasmic binding protein-like II"/>
    <property type="match status" value="2"/>
</dbReference>
<dbReference type="InterPro" id="IPR006059">
    <property type="entry name" value="SBP"/>
</dbReference>
<organism evidence="1 2">
    <name type="scientific">Paenibacillus eucommiae</name>
    <dbReference type="NCBI Taxonomy" id="1355755"/>
    <lineage>
        <taxon>Bacteria</taxon>
        <taxon>Bacillati</taxon>
        <taxon>Bacillota</taxon>
        <taxon>Bacilli</taxon>
        <taxon>Bacillales</taxon>
        <taxon>Paenibacillaceae</taxon>
        <taxon>Paenibacillus</taxon>
    </lineage>
</organism>
<keyword evidence="2" id="KW-1185">Reference proteome</keyword>
<name>A0ABS4JAG8_9BACL</name>
<evidence type="ECO:0000313" key="2">
    <source>
        <dbReference type="Proteomes" id="UP001519287"/>
    </source>
</evidence>